<dbReference type="AlphaFoldDB" id="A0A2G6KG20"/>
<dbReference type="Gene3D" id="3.30.450.40">
    <property type="match status" value="1"/>
</dbReference>
<dbReference type="SMART" id="SM00065">
    <property type="entry name" value="GAF"/>
    <property type="match status" value="1"/>
</dbReference>
<evidence type="ECO:0000256" key="2">
    <source>
        <dbReference type="SAM" id="Phobius"/>
    </source>
</evidence>
<dbReference type="Proteomes" id="UP000230821">
    <property type="component" value="Unassembled WGS sequence"/>
</dbReference>
<dbReference type="GO" id="GO:0016791">
    <property type="term" value="F:phosphatase activity"/>
    <property type="evidence" value="ECO:0007669"/>
    <property type="project" value="TreeGrafter"/>
</dbReference>
<dbReference type="PROSITE" id="PS50112">
    <property type="entry name" value="PAS"/>
    <property type="match status" value="1"/>
</dbReference>
<feature type="domain" description="PAS" evidence="3">
    <location>
        <begin position="84"/>
        <end position="130"/>
    </location>
</feature>
<sequence>MKNQKFKLLHYFSLTSLFVFVLVAFLLVQPYHKALLRQLIDFGGSEHTERITFGSILTIFTLLYLVLFFIIRRADSLIAKQSDKLRKLSQAVEQSPNSVIITDVEGNIEYVNPKFTETTGYTLKDVAGNNSNLSWQNEKQDGVFWEAISSGEAWHGEFYRTGKDQMTYWEYATISPMYDEQGHLSHFIELRQDITERKLAEEALRKSQRQLEHLLERETKRRHLSETLRKVAKIVSSSLEQEGVVDLILGQLEHVITYHRATVSILEGAQFRLIAGRDKMGGEIDSYSFPADKYPVNAQVLIQRQPVLIPDVTDDDRWHTTQTMHGIRSFISAPLLVQDYPIGTLAVGRVDELLYTEEDAQTVFAFATQVAIAIKNAQLHEELRNRMRQELYMAQQIQKSLLAFELPKISGLDIAGYSKPAREVGGDFYNFSVFDENCLGFAVGDVTGKGMQAALMMSLSFGLLATEARHAITPASLMTTMNQELLSHTQQSHKMNTAVGYVTLDRTGSAVNGQWHLRAANAGLIAPLIRRKNGEIEWLDVSGLPLGTVEGLEYNDLEQHVSSGDFILLTSDGIVEAMNDSGEMYGFDRLMESVASADCCNAKSMMNRVLDNINRFVDNAEVHDDLTMVVVGVQ</sequence>
<keyword evidence="2" id="KW-0472">Membrane</keyword>
<dbReference type="PANTHER" id="PTHR43156">
    <property type="entry name" value="STAGE II SPORULATION PROTEIN E-RELATED"/>
    <property type="match status" value="1"/>
</dbReference>
<dbReference type="PROSITE" id="PS50113">
    <property type="entry name" value="PAC"/>
    <property type="match status" value="1"/>
</dbReference>
<evidence type="ECO:0000259" key="4">
    <source>
        <dbReference type="PROSITE" id="PS50113"/>
    </source>
</evidence>
<organism evidence="5 6">
    <name type="scientific">candidate division KSB3 bacterium</name>
    <dbReference type="NCBI Taxonomy" id="2044937"/>
    <lineage>
        <taxon>Bacteria</taxon>
        <taxon>candidate division KSB3</taxon>
    </lineage>
</organism>
<protein>
    <recommendedName>
        <fullName evidence="7">PAS domain-containing protein</fullName>
    </recommendedName>
</protein>
<gene>
    <name evidence="5" type="ORF">CSA56_07185</name>
</gene>
<feature type="transmembrane region" description="Helical" evidence="2">
    <location>
        <begin position="12"/>
        <end position="31"/>
    </location>
</feature>
<dbReference type="Gene3D" id="3.30.450.20">
    <property type="entry name" value="PAS domain"/>
    <property type="match status" value="1"/>
</dbReference>
<dbReference type="Pfam" id="PF13426">
    <property type="entry name" value="PAS_9"/>
    <property type="match status" value="1"/>
</dbReference>
<evidence type="ECO:0000256" key="1">
    <source>
        <dbReference type="ARBA" id="ARBA00022801"/>
    </source>
</evidence>
<dbReference type="SUPFAM" id="SSF55781">
    <property type="entry name" value="GAF domain-like"/>
    <property type="match status" value="1"/>
</dbReference>
<dbReference type="CDD" id="cd00130">
    <property type="entry name" value="PAS"/>
    <property type="match status" value="1"/>
</dbReference>
<dbReference type="SMART" id="SM00091">
    <property type="entry name" value="PAS"/>
    <property type="match status" value="1"/>
</dbReference>
<dbReference type="InterPro" id="IPR052016">
    <property type="entry name" value="Bact_Sigma-Reg"/>
</dbReference>
<dbReference type="Gene3D" id="3.60.40.10">
    <property type="entry name" value="PPM-type phosphatase domain"/>
    <property type="match status" value="1"/>
</dbReference>
<keyword evidence="2" id="KW-0812">Transmembrane</keyword>
<dbReference type="InterPro" id="IPR003018">
    <property type="entry name" value="GAF"/>
</dbReference>
<evidence type="ECO:0000313" key="5">
    <source>
        <dbReference type="EMBL" id="PIE34621.1"/>
    </source>
</evidence>
<name>A0A2G6KG20_9BACT</name>
<keyword evidence="1" id="KW-0378">Hydrolase</keyword>
<dbReference type="Pfam" id="PF01590">
    <property type="entry name" value="GAF"/>
    <property type="match status" value="1"/>
</dbReference>
<feature type="domain" description="PAC" evidence="4">
    <location>
        <begin position="152"/>
        <end position="206"/>
    </location>
</feature>
<dbReference type="SUPFAM" id="SSF81606">
    <property type="entry name" value="PP2C-like"/>
    <property type="match status" value="1"/>
</dbReference>
<dbReference type="InterPro" id="IPR035965">
    <property type="entry name" value="PAS-like_dom_sf"/>
</dbReference>
<dbReference type="SUPFAM" id="SSF55785">
    <property type="entry name" value="PYP-like sensor domain (PAS domain)"/>
    <property type="match status" value="1"/>
</dbReference>
<accession>A0A2G6KG20</accession>
<comment type="caution">
    <text evidence="5">The sequence shown here is derived from an EMBL/GenBank/DDBJ whole genome shotgun (WGS) entry which is preliminary data.</text>
</comment>
<dbReference type="InterPro" id="IPR036457">
    <property type="entry name" value="PPM-type-like_dom_sf"/>
</dbReference>
<dbReference type="InterPro" id="IPR001610">
    <property type="entry name" value="PAC"/>
</dbReference>
<dbReference type="NCBIfam" id="TIGR00229">
    <property type="entry name" value="sensory_box"/>
    <property type="match status" value="1"/>
</dbReference>
<dbReference type="Pfam" id="PF07228">
    <property type="entry name" value="SpoIIE"/>
    <property type="match status" value="1"/>
</dbReference>
<dbReference type="PANTHER" id="PTHR43156:SF2">
    <property type="entry name" value="STAGE II SPORULATION PROTEIN E"/>
    <property type="match status" value="1"/>
</dbReference>
<dbReference type="InterPro" id="IPR029016">
    <property type="entry name" value="GAF-like_dom_sf"/>
</dbReference>
<evidence type="ECO:0000259" key="3">
    <source>
        <dbReference type="PROSITE" id="PS50112"/>
    </source>
</evidence>
<dbReference type="SMART" id="SM00331">
    <property type="entry name" value="PP2C_SIG"/>
    <property type="match status" value="1"/>
</dbReference>
<reference evidence="5 6" key="1">
    <citation type="submission" date="2017-10" db="EMBL/GenBank/DDBJ databases">
        <title>Novel microbial diversity and functional potential in the marine mammal oral microbiome.</title>
        <authorList>
            <person name="Dudek N.K."/>
            <person name="Sun C.L."/>
            <person name="Burstein D."/>
            <person name="Kantor R.S."/>
            <person name="Aliaga Goltsman D.S."/>
            <person name="Bik E.M."/>
            <person name="Thomas B.C."/>
            <person name="Banfield J.F."/>
            <person name="Relman D.A."/>
        </authorList>
    </citation>
    <scope>NUCLEOTIDE SEQUENCE [LARGE SCALE GENOMIC DNA]</scope>
    <source>
        <strain evidence="5">DOLJORAL78_47_16</strain>
    </source>
</reference>
<proteinExistence type="predicted"/>
<keyword evidence="2" id="KW-1133">Transmembrane helix</keyword>
<dbReference type="SMART" id="SM00086">
    <property type="entry name" value="PAC"/>
    <property type="match status" value="1"/>
</dbReference>
<dbReference type="InterPro" id="IPR001932">
    <property type="entry name" value="PPM-type_phosphatase-like_dom"/>
</dbReference>
<feature type="transmembrane region" description="Helical" evidence="2">
    <location>
        <begin position="51"/>
        <end position="71"/>
    </location>
</feature>
<dbReference type="InterPro" id="IPR000014">
    <property type="entry name" value="PAS"/>
</dbReference>
<dbReference type="EMBL" id="PDSK01000081">
    <property type="protein sequence ID" value="PIE34621.1"/>
    <property type="molecule type" value="Genomic_DNA"/>
</dbReference>
<evidence type="ECO:0008006" key="7">
    <source>
        <dbReference type="Google" id="ProtNLM"/>
    </source>
</evidence>
<dbReference type="InterPro" id="IPR000700">
    <property type="entry name" value="PAS-assoc_C"/>
</dbReference>
<evidence type="ECO:0000313" key="6">
    <source>
        <dbReference type="Proteomes" id="UP000230821"/>
    </source>
</evidence>